<accession>A0A833LW04</accession>
<dbReference type="EMBL" id="WBUI01000024">
    <property type="protein sequence ID" value="KAB2929941.1"/>
    <property type="molecule type" value="Genomic_DNA"/>
</dbReference>
<sequence>MKVRERIKIVVNDAPPEPCLDALKKAGFSFRFELGYVLLDDTFERGRIDRVRETLLKKGLEFEIFHSVFCEYSKIDFERADLLFLTFPEIEIPGLTTHTQCASCRRTLIANHVDSIDSEIETTHAIFSINGDIDVVNSNVRKAIEASGLRGIDCSEPVDTIGQYYRLRATQSPARRVILAEDVINPLPECSECGRPMYEILFGPSRFHRSDCNGMDMIEDSLLQIPFYSRKALQFFKKFERGIKEHEPAYLQ</sequence>
<gene>
    <name evidence="1" type="ORF">F9K24_18080</name>
</gene>
<evidence type="ECO:0000313" key="1">
    <source>
        <dbReference type="EMBL" id="KAB2929941.1"/>
    </source>
</evidence>
<dbReference type="AlphaFoldDB" id="A0A833LW04"/>
<proteinExistence type="predicted"/>
<protein>
    <submittedName>
        <fullName evidence="1">Uncharacterized protein</fullName>
    </submittedName>
</protein>
<evidence type="ECO:0000313" key="2">
    <source>
        <dbReference type="Proteomes" id="UP000460298"/>
    </source>
</evidence>
<name>A0A833LW04_9LEPT</name>
<organism evidence="1 2">
    <name type="scientific">Leptonema illini</name>
    <dbReference type="NCBI Taxonomy" id="183"/>
    <lineage>
        <taxon>Bacteria</taxon>
        <taxon>Pseudomonadati</taxon>
        <taxon>Spirochaetota</taxon>
        <taxon>Spirochaetia</taxon>
        <taxon>Leptospirales</taxon>
        <taxon>Leptospiraceae</taxon>
        <taxon>Leptonema</taxon>
    </lineage>
</organism>
<dbReference type="Proteomes" id="UP000460298">
    <property type="component" value="Unassembled WGS sequence"/>
</dbReference>
<comment type="caution">
    <text evidence="1">The sequence shown here is derived from an EMBL/GenBank/DDBJ whole genome shotgun (WGS) entry which is preliminary data.</text>
</comment>
<reference evidence="1 2" key="1">
    <citation type="submission" date="2019-10" db="EMBL/GenBank/DDBJ databases">
        <title>Extracellular Electron Transfer in a Candidatus Methanoperedens spp. Enrichment Culture.</title>
        <authorList>
            <person name="Berger S."/>
            <person name="Rangel Shaw D."/>
            <person name="Berben T."/>
            <person name="In 'T Zandt M."/>
            <person name="Frank J."/>
            <person name="Reimann J."/>
            <person name="Jetten M.S.M."/>
            <person name="Welte C.U."/>
        </authorList>
    </citation>
    <scope>NUCLEOTIDE SEQUENCE [LARGE SCALE GENOMIC DNA]</scope>
    <source>
        <strain evidence="1">SB12</strain>
    </source>
</reference>